<dbReference type="PROSITE" id="PS51186">
    <property type="entry name" value="GNAT"/>
    <property type="match status" value="1"/>
</dbReference>
<dbReference type="InterPro" id="IPR000182">
    <property type="entry name" value="GNAT_dom"/>
</dbReference>
<reference evidence="2 3" key="1">
    <citation type="submission" date="2018-06" db="EMBL/GenBank/DDBJ databases">
        <authorList>
            <consortium name="Pathogen Informatics"/>
            <person name="Doyle S."/>
        </authorList>
    </citation>
    <scope>NUCLEOTIDE SEQUENCE [LARGE SCALE GENOMIC DNA]</scope>
    <source>
        <strain evidence="2 3">NCTC13296</strain>
    </source>
</reference>
<name>A0A379M4K9_9NOCA</name>
<organism evidence="2 3">
    <name type="scientific">Rhodococcus gordoniae</name>
    <dbReference type="NCBI Taxonomy" id="223392"/>
    <lineage>
        <taxon>Bacteria</taxon>
        <taxon>Bacillati</taxon>
        <taxon>Actinomycetota</taxon>
        <taxon>Actinomycetes</taxon>
        <taxon>Mycobacteriales</taxon>
        <taxon>Nocardiaceae</taxon>
        <taxon>Rhodococcus</taxon>
    </lineage>
</organism>
<keyword evidence="2" id="KW-0808">Transferase</keyword>
<sequence length="252" mass="26124">MSTSLFSLTGPLPSSAVYGSGVDPHISSIAALAWCRALGLPDGALAEPACVTRVDDSVRDVRVLAVGRATAIVGPDTAVSRLAAEPDPAELDAPNAEVVVAGHAGRTEILGLCTDWIDATRVDNPLVSDDPGDLAELLRCCPPDDVTEAELSPGGPSRVFVLLDDDHRPLAAAAYSELGSLLADVRVLTTPAARRRGLASTVATLATHDALDAGLVPLARMRRDNRGARTVAAVSGYDIWGTLVTVRVPPGR</sequence>
<evidence type="ECO:0000313" key="2">
    <source>
        <dbReference type="EMBL" id="SUE17239.1"/>
    </source>
</evidence>
<accession>A0A379M4K9</accession>
<feature type="domain" description="N-acetyltransferase" evidence="1">
    <location>
        <begin position="118"/>
        <end position="249"/>
    </location>
</feature>
<dbReference type="EMBL" id="UGVI01000001">
    <property type="protein sequence ID" value="SUE17239.1"/>
    <property type="molecule type" value="Genomic_DNA"/>
</dbReference>
<keyword evidence="3" id="KW-1185">Reference proteome</keyword>
<evidence type="ECO:0000259" key="1">
    <source>
        <dbReference type="PROSITE" id="PS51186"/>
    </source>
</evidence>
<evidence type="ECO:0000313" key="3">
    <source>
        <dbReference type="Proteomes" id="UP000254569"/>
    </source>
</evidence>
<gene>
    <name evidence="2" type="ORF">NCTC13296_04139</name>
</gene>
<dbReference type="Proteomes" id="UP000254569">
    <property type="component" value="Unassembled WGS sequence"/>
</dbReference>
<proteinExistence type="predicted"/>
<dbReference type="AlphaFoldDB" id="A0A379M4K9"/>
<dbReference type="SUPFAM" id="SSF55729">
    <property type="entry name" value="Acyl-CoA N-acyltransferases (Nat)"/>
    <property type="match status" value="1"/>
</dbReference>
<protein>
    <submittedName>
        <fullName evidence="2">GNAT family acetyltransferase</fullName>
    </submittedName>
</protein>
<dbReference type="GO" id="GO:0016747">
    <property type="term" value="F:acyltransferase activity, transferring groups other than amino-acyl groups"/>
    <property type="evidence" value="ECO:0007669"/>
    <property type="project" value="InterPro"/>
</dbReference>
<dbReference type="Gene3D" id="3.40.630.30">
    <property type="match status" value="1"/>
</dbReference>
<dbReference type="InterPro" id="IPR016181">
    <property type="entry name" value="Acyl_CoA_acyltransferase"/>
</dbReference>